<evidence type="ECO:0000313" key="1">
    <source>
        <dbReference type="EMBL" id="GAG30750.1"/>
    </source>
</evidence>
<proteinExistence type="predicted"/>
<comment type="caution">
    <text evidence="1">The sequence shown here is derived from an EMBL/GenBank/DDBJ whole genome shotgun (WGS) entry which is preliminary data.</text>
</comment>
<organism evidence="1">
    <name type="scientific">marine sediment metagenome</name>
    <dbReference type="NCBI Taxonomy" id="412755"/>
    <lineage>
        <taxon>unclassified sequences</taxon>
        <taxon>metagenomes</taxon>
        <taxon>ecological metagenomes</taxon>
    </lineage>
</organism>
<dbReference type="EMBL" id="BARS01047904">
    <property type="protein sequence ID" value="GAG30750.1"/>
    <property type="molecule type" value="Genomic_DNA"/>
</dbReference>
<feature type="non-terminal residue" evidence="1">
    <location>
        <position position="1"/>
    </location>
</feature>
<dbReference type="AlphaFoldDB" id="X0WJA9"/>
<reference evidence="1" key="1">
    <citation type="journal article" date="2014" name="Front. Microbiol.">
        <title>High frequency of phylogenetically diverse reductive dehalogenase-homologous genes in deep subseafloor sedimentary metagenomes.</title>
        <authorList>
            <person name="Kawai M."/>
            <person name="Futagami T."/>
            <person name="Toyoda A."/>
            <person name="Takaki Y."/>
            <person name="Nishi S."/>
            <person name="Hori S."/>
            <person name="Arai W."/>
            <person name="Tsubouchi T."/>
            <person name="Morono Y."/>
            <person name="Uchiyama I."/>
            <person name="Ito T."/>
            <person name="Fujiyama A."/>
            <person name="Inagaki F."/>
            <person name="Takami H."/>
        </authorList>
    </citation>
    <scope>NUCLEOTIDE SEQUENCE</scope>
    <source>
        <strain evidence="1">Expedition CK06-06</strain>
    </source>
</reference>
<name>X0WJA9_9ZZZZ</name>
<accession>X0WJA9</accession>
<protein>
    <submittedName>
        <fullName evidence="1">Uncharacterized protein</fullName>
    </submittedName>
</protein>
<sequence>GELPFRLFHPKAYAILAREPVSDKIHNLRAICFPIGDT</sequence>
<gene>
    <name evidence="1" type="ORF">S01H1_71897</name>
</gene>